<accession>A0A9D4U0R3</accession>
<feature type="region of interest" description="Disordered" evidence="2">
    <location>
        <begin position="263"/>
        <end position="282"/>
    </location>
</feature>
<evidence type="ECO:0000256" key="1">
    <source>
        <dbReference type="SAM" id="Coils"/>
    </source>
</evidence>
<dbReference type="EMBL" id="JABFUD020000025">
    <property type="protein sequence ID" value="KAI5059117.1"/>
    <property type="molecule type" value="Genomic_DNA"/>
</dbReference>
<name>A0A9D4U0R3_ADICA</name>
<dbReference type="OrthoDB" id="2441647at2759"/>
<evidence type="ECO:0000313" key="4">
    <source>
        <dbReference type="Proteomes" id="UP000886520"/>
    </source>
</evidence>
<proteinExistence type="predicted"/>
<dbReference type="PANTHER" id="PTHR43049:SF1">
    <property type="entry name" value="EARLY ENDOSOME ANTIGEN"/>
    <property type="match status" value="1"/>
</dbReference>
<feature type="coiled-coil region" evidence="1">
    <location>
        <begin position="106"/>
        <end position="186"/>
    </location>
</feature>
<dbReference type="AlphaFoldDB" id="A0A9D4U0R3"/>
<evidence type="ECO:0000313" key="3">
    <source>
        <dbReference type="EMBL" id="KAI5059117.1"/>
    </source>
</evidence>
<dbReference type="PANTHER" id="PTHR43049">
    <property type="entry name" value="EARLY ENDOSOME ANTIGEN"/>
    <property type="match status" value="1"/>
</dbReference>
<feature type="coiled-coil region" evidence="1">
    <location>
        <begin position="432"/>
        <end position="494"/>
    </location>
</feature>
<keyword evidence="4" id="KW-1185">Reference proteome</keyword>
<organism evidence="3 4">
    <name type="scientific">Adiantum capillus-veneris</name>
    <name type="common">Maidenhair fern</name>
    <dbReference type="NCBI Taxonomy" id="13818"/>
    <lineage>
        <taxon>Eukaryota</taxon>
        <taxon>Viridiplantae</taxon>
        <taxon>Streptophyta</taxon>
        <taxon>Embryophyta</taxon>
        <taxon>Tracheophyta</taxon>
        <taxon>Polypodiopsida</taxon>
        <taxon>Polypodiidae</taxon>
        <taxon>Polypodiales</taxon>
        <taxon>Pteridineae</taxon>
        <taxon>Pteridaceae</taxon>
        <taxon>Vittarioideae</taxon>
        <taxon>Adiantum</taxon>
    </lineage>
</organism>
<feature type="coiled-coil region" evidence="1">
    <location>
        <begin position="692"/>
        <end position="772"/>
    </location>
</feature>
<reference evidence="3" key="1">
    <citation type="submission" date="2021-01" db="EMBL/GenBank/DDBJ databases">
        <title>Adiantum capillus-veneris genome.</title>
        <authorList>
            <person name="Fang Y."/>
            <person name="Liao Q."/>
        </authorList>
    </citation>
    <scope>NUCLEOTIDE SEQUENCE</scope>
    <source>
        <strain evidence="3">H3</strain>
        <tissue evidence="3">Leaf</tissue>
    </source>
</reference>
<dbReference type="Proteomes" id="UP000886520">
    <property type="component" value="Chromosome 25"/>
</dbReference>
<protein>
    <submittedName>
        <fullName evidence="3">Uncharacterized protein</fullName>
    </submittedName>
</protein>
<dbReference type="SUPFAM" id="SSF57997">
    <property type="entry name" value="Tropomyosin"/>
    <property type="match status" value="1"/>
</dbReference>
<gene>
    <name evidence="3" type="ORF">GOP47_0025436</name>
</gene>
<comment type="caution">
    <text evidence="3">The sequence shown here is derived from an EMBL/GenBank/DDBJ whole genome shotgun (WGS) entry which is preliminary data.</text>
</comment>
<keyword evidence="1" id="KW-0175">Coiled coil</keyword>
<feature type="coiled-coil region" evidence="1">
    <location>
        <begin position="537"/>
        <end position="666"/>
    </location>
</feature>
<sequence>MESENEISAASVPPAVCIDDGAVEVSNQVGKDGEKVPREVHDGHTKLPLVNLPDVEPKNVETGAKERIDIDAAEKKLVECEKEQLGEISFLEPKLQSAISIGENKIKVLESDGDRLVKELNASKNEVSDLKRHFRSAKQDYEELVSQEDALKETIGVLEKKVEDVNDQAKETKENFSKQFDACQAELATKVEALESFSKVHSSLQLELQDVKSKSQESVLLLKEHVFTLEGVLKSAQDNIKAKEAAALLLQTENTNLKLKISEHSTASEERQKQFEDQETLKDHEKRCEALEKSSAKLEGRNLELLNSLRAARSEVEVARGKVADLELEMESLQQMKSKSEQGASELQAQLRSMEDMISKQVDSLKIAEENADTAKLQVEHLQSMLKTTEEQLRASEEATVSLQQQVANLTIKEARSAEHLQEVEDSSQKIQLELQLKLETLEATVPQLEEKVAQLQDLLSAAKLDGDGARNKVSELEVELASLQHKEGELVKKVKLFEDKCSQQESTAHTLSVKVMELEGLITEFRSKSVVVNAKVATLEAGLVDSQNEVTNLEKQLRLAEDGSLLLENTRIAKLEKSSEEYVAKIDELNRVLSERQEEINRFTNKISELTLSIRTLESDLKSASEREMLVSKEQTSVEEKLVKLEALTLKLEAERSELESSMHQHKSSVEKGKIDLHGAFVLEKELRGMITNLQAGRSELQALLIRTEEEKHATTSQLESTMRTLNELNDQLAGERLQLQQQTTTIMQENEDLRKENAGAREKLHVALAAAEISAKQVEECSLKESILRDEVENLKFQLKKAHDACVNAETLEQEKVNLAQKFASAQEKLHAMVEAAELSASEASLKETTSNAEIRHLKIQLEQTLENSITSEEHQRQIDQILAASRLSESKLADLEGKLLKSKLEVQNTQNSVNDPETLVRELDPNKLKEMEAVEQQPSDCSKMREFDLDLQSPGRVRNRKKKGVTWETDTLLHQSQLDFGLRVRCILRWTCEAVLALSNDGFL</sequence>
<evidence type="ECO:0000256" key="2">
    <source>
        <dbReference type="SAM" id="MobiDB-lite"/>
    </source>
</evidence>